<dbReference type="GeneID" id="37266834"/>
<accession>A0A316YYR7</accession>
<evidence type="ECO:0000313" key="2">
    <source>
        <dbReference type="Proteomes" id="UP000245946"/>
    </source>
</evidence>
<dbReference type="RefSeq" id="XP_025594886.1">
    <property type="nucleotide sequence ID" value="XM_025739288.1"/>
</dbReference>
<reference evidence="1 2" key="1">
    <citation type="journal article" date="2018" name="Mol. Biol. Evol.">
        <title>Broad Genomic Sampling Reveals a Smut Pathogenic Ancestry of the Fungal Clade Ustilaginomycotina.</title>
        <authorList>
            <person name="Kijpornyongpan T."/>
            <person name="Mondo S.J."/>
            <person name="Barry K."/>
            <person name="Sandor L."/>
            <person name="Lee J."/>
            <person name="Lipzen A."/>
            <person name="Pangilinan J."/>
            <person name="LaButti K."/>
            <person name="Hainaut M."/>
            <person name="Henrissat B."/>
            <person name="Grigoriev I.V."/>
            <person name="Spatafora J.W."/>
            <person name="Aime M.C."/>
        </authorList>
    </citation>
    <scope>NUCLEOTIDE SEQUENCE [LARGE SCALE GENOMIC DNA]</scope>
    <source>
        <strain evidence="1 2">MCA 4186</strain>
    </source>
</reference>
<protein>
    <submittedName>
        <fullName evidence="1">Uncharacterized protein</fullName>
    </submittedName>
</protein>
<organism evidence="1 2">
    <name type="scientific">Tilletiopsis washingtonensis</name>
    <dbReference type="NCBI Taxonomy" id="58919"/>
    <lineage>
        <taxon>Eukaryota</taxon>
        <taxon>Fungi</taxon>
        <taxon>Dikarya</taxon>
        <taxon>Basidiomycota</taxon>
        <taxon>Ustilaginomycotina</taxon>
        <taxon>Exobasidiomycetes</taxon>
        <taxon>Entylomatales</taxon>
        <taxon>Entylomatales incertae sedis</taxon>
        <taxon>Tilletiopsis</taxon>
    </lineage>
</organism>
<evidence type="ECO:0000313" key="1">
    <source>
        <dbReference type="EMBL" id="PWN94607.1"/>
    </source>
</evidence>
<sequence length="310" mass="33161">MCVGRRAEQDKGAGHWARVKQLGDVRLGLRGGWVLSSTFQSRAARFRRRPAGATVARWRHASGASSWSGSASRRCESRAARRPVPRKQHVVAARVKRRVGVAVVGLVLCCGESASRQRLGTSALRKLHVVGVAQVASREQHVVVVAQVARRWRRAGGTLLQESSGTALRAWVAAGGVAVVVGLHDAWLGKSVLRRWHVIRVGEWASSERHVFLAACCGVVVGLGLCSDVSLRKQHVGAMRVKQHVGVVIVKLARAACCCRRCQQAACCVAVVGSASRRRAGARCSCCLAARGLVVVVVGLGECRAGACRR</sequence>
<dbReference type="AlphaFoldDB" id="A0A316YYR7"/>
<keyword evidence="2" id="KW-1185">Reference proteome</keyword>
<name>A0A316YYR7_9BASI</name>
<gene>
    <name evidence="1" type="ORF">FA09DRAFT_170112</name>
</gene>
<dbReference type="Proteomes" id="UP000245946">
    <property type="component" value="Unassembled WGS sequence"/>
</dbReference>
<proteinExistence type="predicted"/>
<dbReference type="EMBL" id="KZ819310">
    <property type="protein sequence ID" value="PWN94607.1"/>
    <property type="molecule type" value="Genomic_DNA"/>
</dbReference>